<feature type="compositionally biased region" description="Basic and acidic residues" evidence="5">
    <location>
        <begin position="609"/>
        <end position="631"/>
    </location>
</feature>
<feature type="compositionally biased region" description="Polar residues" evidence="5">
    <location>
        <begin position="149"/>
        <end position="158"/>
    </location>
</feature>
<dbReference type="GO" id="GO:0016020">
    <property type="term" value="C:membrane"/>
    <property type="evidence" value="ECO:0007669"/>
    <property type="project" value="InterPro"/>
</dbReference>
<feature type="region of interest" description="Disordered" evidence="5">
    <location>
        <begin position="557"/>
        <end position="653"/>
    </location>
</feature>
<feature type="compositionally biased region" description="Basic and acidic residues" evidence="5">
    <location>
        <begin position="512"/>
        <end position="529"/>
    </location>
</feature>
<feature type="compositionally biased region" description="Polar residues" evidence="5">
    <location>
        <begin position="414"/>
        <end position="438"/>
    </location>
</feature>
<dbReference type="PROSITE" id="PS51469">
    <property type="entry name" value="SUN"/>
    <property type="match status" value="1"/>
</dbReference>
<feature type="compositionally biased region" description="Basic and acidic residues" evidence="5">
    <location>
        <begin position="900"/>
        <end position="916"/>
    </location>
</feature>
<feature type="compositionally biased region" description="Basic and acidic residues" evidence="5">
    <location>
        <begin position="381"/>
        <end position="392"/>
    </location>
</feature>
<feature type="region of interest" description="Disordered" evidence="5">
    <location>
        <begin position="873"/>
        <end position="937"/>
    </location>
</feature>
<feature type="domain" description="SUN" evidence="7">
    <location>
        <begin position="196"/>
        <end position="354"/>
    </location>
</feature>
<gene>
    <name evidence="8" type="ORF">CTEN0397_LOCUS11827</name>
</gene>
<dbReference type="EMBL" id="HBFW01018476">
    <property type="protein sequence ID" value="CAD8940761.1"/>
    <property type="molecule type" value="Transcribed_RNA"/>
</dbReference>
<feature type="compositionally biased region" description="Acidic residues" evidence="5">
    <location>
        <begin position="401"/>
        <end position="411"/>
    </location>
</feature>
<feature type="compositionally biased region" description="Polar residues" evidence="5">
    <location>
        <begin position="880"/>
        <end position="891"/>
    </location>
</feature>
<evidence type="ECO:0000256" key="6">
    <source>
        <dbReference type="SAM" id="SignalP"/>
    </source>
</evidence>
<dbReference type="PANTHER" id="PTHR12953">
    <property type="entry name" value="MEMBRANE PROTEIN CH1 RELATED"/>
    <property type="match status" value="1"/>
</dbReference>
<feature type="region of interest" description="Disordered" evidence="5">
    <location>
        <begin position="361"/>
        <end position="478"/>
    </location>
</feature>
<dbReference type="PANTHER" id="PTHR12953:SF0">
    <property type="entry name" value="SUN DOMAIN-CONTAINING OSSIFICATION FACTOR"/>
    <property type="match status" value="1"/>
</dbReference>
<evidence type="ECO:0000256" key="4">
    <source>
        <dbReference type="ARBA" id="ARBA00023136"/>
    </source>
</evidence>
<organism evidence="8">
    <name type="scientific">Cyclophora tenuis</name>
    <name type="common">Marine diatom</name>
    <dbReference type="NCBI Taxonomy" id="216820"/>
    <lineage>
        <taxon>Eukaryota</taxon>
        <taxon>Sar</taxon>
        <taxon>Stramenopiles</taxon>
        <taxon>Ochrophyta</taxon>
        <taxon>Bacillariophyta</taxon>
        <taxon>Fragilariophyceae</taxon>
        <taxon>Fragilariophycidae</taxon>
        <taxon>Cyclophorales</taxon>
        <taxon>Cyclophoraceae</taxon>
        <taxon>Cyclophora</taxon>
    </lineage>
</organism>
<feature type="region of interest" description="Disordered" evidence="5">
    <location>
        <begin position="93"/>
        <end position="129"/>
    </location>
</feature>
<evidence type="ECO:0000313" key="8">
    <source>
        <dbReference type="EMBL" id="CAD8940761.1"/>
    </source>
</evidence>
<dbReference type="InterPro" id="IPR008979">
    <property type="entry name" value="Galactose-bd-like_sf"/>
</dbReference>
<keyword evidence="4" id="KW-0472">Membrane</keyword>
<reference evidence="8" key="1">
    <citation type="submission" date="2021-01" db="EMBL/GenBank/DDBJ databases">
        <authorList>
            <person name="Corre E."/>
            <person name="Pelletier E."/>
            <person name="Niang G."/>
            <person name="Scheremetjew M."/>
            <person name="Finn R."/>
            <person name="Kale V."/>
            <person name="Holt S."/>
            <person name="Cochrane G."/>
            <person name="Meng A."/>
            <person name="Brown T."/>
            <person name="Cohen L."/>
        </authorList>
    </citation>
    <scope>NUCLEOTIDE SEQUENCE</scope>
    <source>
        <strain evidence="8">ECT3854</strain>
    </source>
</reference>
<sequence length="937" mass="102335">MRRGRRIALLLTGVLPLLAEDDVPAVVHEAPIEEDENDVSPLRNAAEALHDDALDAIPALPVEILDYASPSLSGNVVMFDRILDDLVVESPDGLARNSSRDGLLNVTPTDKQHDISIGSEDSDTKLEGGTERMQKVDGVDDADATQQTGEVPLHQTSEAPPIDDAVPENPVVSTSVVDDTKEGGPIADEKPTPDEKPIHDEKPIPEDEDDGPSEIVTVDYASTTAGALILEKSPHMKGTSNLLNGNKDKYAISPCEEKKFVVIGLSEDILVKQVCLANYERYSSRVKDFQILGSQTMGKWVNLGTYTADPNNGQQKFDLGQPSWARYLKFRFLSHYGSEHYCTISQIMVHGSTQLQGFHEEWQDSKDEKAVPEESGAVQPDSKEQGGEKETLEAAQGEAPSDMDAEEEASDDSTTVGANSNNSKPVQSSDYDVSNANADVSDEERGNPPSSNEATGDMDEDVPTLVEDASSDDVGQSEVLSSASIDVSSHKVANEAVTATEALGTVAIVTDSDGHDFTSPKIAEKKPESDGFGPIRVLKDAQSVGDVVREIQQKLISLTPSGEKASPQGGEVEGNEVVVEEPILAEAREPFEEENSESSSSLNDEPNEPDNRPTSEVDVERSHVDSSHDDANPDSTDVGGTVASSKSDFNQDFDMPSDSLSLLKRFPSAKCLETLDFQSFKTRHLASRSTVGAHSQNEVLEPIFKRLTDEIKSLQLSQTVQDQFSKELVGCYQKILLEVVTELTDQQLMQETRFAKLEAQIELMHSTNMFLFVVRKVVLAWESIVAFGMLAKPHVTEAIQYLSQRGDHVVSVLTDKDLHAMIRDSFFRILNAKVQLSVTELLGLVGCLLLFPHVVRLLWSVCIGVSTRIFPPSRARPGSHVSQAQIQSSETPMLLNEQDNEQRDQNNEQENGRENHSGYTNGSMLNHKPRTSLIATE</sequence>
<dbReference type="GO" id="GO:0005737">
    <property type="term" value="C:cytoplasm"/>
    <property type="evidence" value="ECO:0007669"/>
    <property type="project" value="TreeGrafter"/>
</dbReference>
<proteinExistence type="predicted"/>
<protein>
    <recommendedName>
        <fullName evidence="7">SUN domain-containing protein</fullName>
    </recommendedName>
</protein>
<dbReference type="Pfam" id="PF07738">
    <property type="entry name" value="Sad1_UNC"/>
    <property type="match status" value="1"/>
</dbReference>
<feature type="region of interest" description="Disordered" evidence="5">
    <location>
        <begin position="149"/>
        <end position="212"/>
    </location>
</feature>
<dbReference type="AlphaFoldDB" id="A0A7S1D9Q2"/>
<keyword evidence="6" id="KW-0732">Signal</keyword>
<comment type="subcellular location">
    <subcellularLocation>
        <location evidence="1">Endomembrane system</location>
    </subcellularLocation>
</comment>
<evidence type="ECO:0000259" key="7">
    <source>
        <dbReference type="PROSITE" id="PS51469"/>
    </source>
</evidence>
<dbReference type="InterPro" id="IPR012919">
    <property type="entry name" value="SUN_dom"/>
</dbReference>
<keyword evidence="3" id="KW-1133">Transmembrane helix</keyword>
<name>A0A7S1D9Q2_CYCTE</name>
<accession>A0A7S1D9Q2</accession>
<dbReference type="SUPFAM" id="SSF49785">
    <property type="entry name" value="Galactose-binding domain-like"/>
    <property type="match status" value="1"/>
</dbReference>
<evidence type="ECO:0000256" key="2">
    <source>
        <dbReference type="ARBA" id="ARBA00022692"/>
    </source>
</evidence>
<dbReference type="GO" id="GO:0034975">
    <property type="term" value="P:protein folding in endoplasmic reticulum"/>
    <property type="evidence" value="ECO:0007669"/>
    <property type="project" value="TreeGrafter"/>
</dbReference>
<feature type="chain" id="PRO_5030538709" description="SUN domain-containing protein" evidence="6">
    <location>
        <begin position="20"/>
        <end position="937"/>
    </location>
</feature>
<feature type="compositionally biased region" description="Basic and acidic residues" evidence="5">
    <location>
        <begin position="361"/>
        <end position="372"/>
    </location>
</feature>
<feature type="compositionally biased region" description="Basic and acidic residues" evidence="5">
    <location>
        <begin position="178"/>
        <end position="205"/>
    </location>
</feature>
<dbReference type="Gene3D" id="2.60.120.260">
    <property type="entry name" value="Galactose-binding domain-like"/>
    <property type="match status" value="1"/>
</dbReference>
<feature type="signal peptide" evidence="6">
    <location>
        <begin position="1"/>
        <end position="19"/>
    </location>
</feature>
<evidence type="ECO:0000256" key="1">
    <source>
        <dbReference type="ARBA" id="ARBA00004308"/>
    </source>
</evidence>
<evidence type="ECO:0000256" key="5">
    <source>
        <dbReference type="SAM" id="MobiDB-lite"/>
    </source>
</evidence>
<evidence type="ECO:0000256" key="3">
    <source>
        <dbReference type="ARBA" id="ARBA00022989"/>
    </source>
</evidence>
<feature type="region of interest" description="Disordered" evidence="5">
    <location>
        <begin position="511"/>
        <end position="534"/>
    </location>
</feature>
<dbReference type="InterPro" id="IPR045120">
    <property type="entry name" value="Suco/Slp1-like"/>
</dbReference>
<keyword evidence="2" id="KW-0812">Transmembrane</keyword>
<dbReference type="GO" id="GO:0012505">
    <property type="term" value="C:endomembrane system"/>
    <property type="evidence" value="ECO:0007669"/>
    <property type="project" value="UniProtKB-SubCell"/>
</dbReference>